<reference evidence="2" key="2">
    <citation type="submission" date="2020-09" db="EMBL/GenBank/DDBJ databases">
        <authorList>
            <person name="Sun Q."/>
            <person name="Zhou Y."/>
        </authorList>
    </citation>
    <scope>NUCLEOTIDE SEQUENCE</scope>
    <source>
        <strain evidence="2">CGMCC 1.15254</strain>
    </source>
</reference>
<accession>A0A917FDM3</accession>
<evidence type="ECO:0008006" key="4">
    <source>
        <dbReference type="Google" id="ProtNLM"/>
    </source>
</evidence>
<proteinExistence type="predicted"/>
<dbReference type="SUPFAM" id="SSF53850">
    <property type="entry name" value="Periplasmic binding protein-like II"/>
    <property type="match status" value="1"/>
</dbReference>
<evidence type="ECO:0000313" key="2">
    <source>
        <dbReference type="EMBL" id="GGF65267.1"/>
    </source>
</evidence>
<name>A0A917FDM3_9PROT</name>
<dbReference type="AlphaFoldDB" id="A0A917FDM3"/>
<dbReference type="EMBL" id="BMHV01000012">
    <property type="protein sequence ID" value="GGF65267.1"/>
    <property type="molecule type" value="Genomic_DNA"/>
</dbReference>
<dbReference type="Proteomes" id="UP000632498">
    <property type="component" value="Unassembled WGS sequence"/>
</dbReference>
<sequence length="229" mass="26391">MSRLFIFALFLLNHVSSTSHANPLTISVEQNNVFLEALLPELLNDVKLEAKIITIPSRRALVELNEGRIDANGLRLRILEERYPNIIKMDEPVLHIDFIAITKRDDIIVKSWADLAPYKVAYPAGWKIFDANVPASTKTTTVNDHMQLFNLLEIDRVHIILLSETIAHSLLKNRTDHPFRFLYPPLHSTPSYLFFHKSRQEEAHKLAEALRRLKANGAYDQLKQQTYTQ</sequence>
<keyword evidence="3" id="KW-1185">Reference proteome</keyword>
<gene>
    <name evidence="2" type="ORF">GCM10011332_19190</name>
</gene>
<dbReference type="Gene3D" id="3.40.190.10">
    <property type="entry name" value="Periplasmic binding protein-like II"/>
    <property type="match status" value="2"/>
</dbReference>
<protein>
    <recommendedName>
        <fullName evidence="4">Solute-binding protein family 3/N-terminal domain-containing protein</fullName>
    </recommendedName>
</protein>
<evidence type="ECO:0000256" key="1">
    <source>
        <dbReference type="SAM" id="SignalP"/>
    </source>
</evidence>
<comment type="caution">
    <text evidence="2">The sequence shown here is derived from an EMBL/GenBank/DDBJ whole genome shotgun (WGS) entry which is preliminary data.</text>
</comment>
<keyword evidence="1" id="KW-0732">Signal</keyword>
<reference evidence="2" key="1">
    <citation type="journal article" date="2014" name="Int. J. Syst. Evol. Microbiol.">
        <title>Complete genome sequence of Corynebacterium casei LMG S-19264T (=DSM 44701T), isolated from a smear-ripened cheese.</title>
        <authorList>
            <consortium name="US DOE Joint Genome Institute (JGI-PGF)"/>
            <person name="Walter F."/>
            <person name="Albersmeier A."/>
            <person name="Kalinowski J."/>
            <person name="Ruckert C."/>
        </authorList>
    </citation>
    <scope>NUCLEOTIDE SEQUENCE</scope>
    <source>
        <strain evidence="2">CGMCC 1.15254</strain>
    </source>
</reference>
<evidence type="ECO:0000313" key="3">
    <source>
        <dbReference type="Proteomes" id="UP000632498"/>
    </source>
</evidence>
<dbReference type="RefSeq" id="WP_188664265.1">
    <property type="nucleotide sequence ID" value="NZ_BMHV01000012.1"/>
</dbReference>
<organism evidence="2 3">
    <name type="scientific">Terasakiella brassicae</name>
    <dbReference type="NCBI Taxonomy" id="1634917"/>
    <lineage>
        <taxon>Bacteria</taxon>
        <taxon>Pseudomonadati</taxon>
        <taxon>Pseudomonadota</taxon>
        <taxon>Alphaproteobacteria</taxon>
        <taxon>Rhodospirillales</taxon>
        <taxon>Terasakiellaceae</taxon>
        <taxon>Terasakiella</taxon>
    </lineage>
</organism>
<feature type="chain" id="PRO_5036928182" description="Solute-binding protein family 3/N-terminal domain-containing protein" evidence="1">
    <location>
        <begin position="22"/>
        <end position="229"/>
    </location>
</feature>
<feature type="signal peptide" evidence="1">
    <location>
        <begin position="1"/>
        <end position="21"/>
    </location>
</feature>